<dbReference type="Gene3D" id="3.30.70.600">
    <property type="entry name" value="Ribosomal protein S10 domain"/>
    <property type="match status" value="1"/>
</dbReference>
<dbReference type="AlphaFoldDB" id="Q6UVP9"/>
<dbReference type="GO" id="GO:0005840">
    <property type="term" value="C:ribosome"/>
    <property type="evidence" value="ECO:0007669"/>
    <property type="project" value="UniProtKB-KW"/>
</dbReference>
<proteinExistence type="predicted"/>
<dbReference type="InterPro" id="IPR027486">
    <property type="entry name" value="Ribosomal_uS10_dom"/>
</dbReference>
<dbReference type="RefSeq" id="YP_025816.1">
    <property type="nucleotide sequence ID" value="NC_005926.1"/>
</dbReference>
<keyword evidence="2" id="KW-0687">Ribonucleoprotein</keyword>
<sequence length="377" mass="42791">MRSHSIFQEQKLTVLAPLTFSICDAKYEQSVKKVKAAGTTINLAEQEPLNSAVRKKLLIAEGPHNSAKGLLPSFFGSCPPANSLQAAVPSNFTLGDKGVKKQKLFLTQESSTVIWHFMESSSSFSDTFILNKKLVHRVKTLHSMQSSDKSNLFKQFFTELVELQKRVISKPNVQVILAFSSLEKKDLDWAFHLFQSYLTNLTDRLIAYNGFEKGKVNKNLNKKLFQTKVNKFYSPKKLNQALPSRPRYKVKTETNLPLGKVRLETQLLASETLPATESKFRQEKLFIERGTTVAGIARAVRSLNEPLKVTPIPLSTQLYTVIRSPHVFKKTREQFATTQYKRVIKLNFRSNAALRLFVDSFILLKLPVEVKVVVRDL</sequence>
<gene>
    <name evidence="4" type="primary">rps10</name>
</gene>
<evidence type="ECO:0000259" key="3">
    <source>
        <dbReference type="SMART" id="SM01403"/>
    </source>
</evidence>
<reference evidence="4" key="2">
    <citation type="journal article" date="2004" name="Mol. Biol. Evol.">
        <title>The complete mitochondrial DNA sequence of the green alga Pseudendoclonium akinetum (Ulvophyceae) highlights distinctive evolutionary trends in the chlorophyta and suggests a sister-group relationship between the Ulvophyceae and Chlorophyceae.</title>
        <authorList>
            <person name="Pombert J.F."/>
            <person name="Otis C."/>
            <person name="Lemieux C."/>
            <person name="Turmel M."/>
        </authorList>
    </citation>
    <scope>NUCLEOTIDE SEQUENCE</scope>
    <source>
        <strain evidence="4">UTEX 1912</strain>
    </source>
</reference>
<dbReference type="GO" id="GO:1990904">
    <property type="term" value="C:ribonucleoprotein complex"/>
    <property type="evidence" value="ECO:0007669"/>
    <property type="project" value="UniProtKB-KW"/>
</dbReference>
<evidence type="ECO:0000256" key="1">
    <source>
        <dbReference type="ARBA" id="ARBA00022980"/>
    </source>
</evidence>
<evidence type="ECO:0000256" key="2">
    <source>
        <dbReference type="ARBA" id="ARBA00023274"/>
    </source>
</evidence>
<reference evidence="4" key="1">
    <citation type="submission" date="2003-08" db="EMBL/GenBank/DDBJ databases">
        <authorList>
            <person name="Pombert J.-F."/>
            <person name="Otis C."/>
            <person name="Lemieux C."/>
            <person name="Turmel M."/>
        </authorList>
    </citation>
    <scope>NUCLEOTIDE SEQUENCE</scope>
    <source>
        <strain evidence="4">UTEX 1912</strain>
    </source>
</reference>
<dbReference type="Pfam" id="PF00338">
    <property type="entry name" value="Ribosomal_S10"/>
    <property type="match status" value="1"/>
</dbReference>
<name>Q6UVP9_TUPAK</name>
<protein>
    <submittedName>
        <fullName evidence="4">Ribosomal protein S10</fullName>
    </submittedName>
</protein>
<keyword evidence="1 4" id="KW-0689">Ribosomal protein</keyword>
<dbReference type="GeneID" id="2847048"/>
<evidence type="ECO:0000313" key="4">
    <source>
        <dbReference type="EMBL" id="AAQ18775.1"/>
    </source>
</evidence>
<dbReference type="InterPro" id="IPR036838">
    <property type="entry name" value="Ribosomal_uS10_dom_sf"/>
</dbReference>
<accession>Q6UVP9</accession>
<dbReference type="SUPFAM" id="SSF54999">
    <property type="entry name" value="Ribosomal protein S10"/>
    <property type="match status" value="1"/>
</dbReference>
<dbReference type="SMART" id="SM01403">
    <property type="entry name" value="Ribosomal_S10"/>
    <property type="match status" value="1"/>
</dbReference>
<organism evidence="4">
    <name type="scientific">Tupiella akineta</name>
    <name type="common">Green alga</name>
    <name type="synonym">Pseudendoclonium akinetum</name>
    <dbReference type="NCBI Taxonomy" id="160070"/>
    <lineage>
        <taxon>Eukaryota</taxon>
        <taxon>Viridiplantae</taxon>
        <taxon>Chlorophyta</taxon>
        <taxon>core chlorophytes</taxon>
        <taxon>Ulvophyceae</taxon>
        <taxon>OUU clade</taxon>
        <taxon>Ulotrichales</taxon>
        <taxon>Tupiellaceae</taxon>
        <taxon>Tupiella</taxon>
    </lineage>
</organism>
<dbReference type="EMBL" id="AY359242">
    <property type="protein sequence ID" value="AAQ18775.1"/>
    <property type="molecule type" value="Genomic_DNA"/>
</dbReference>
<feature type="domain" description="Small ribosomal subunit protein uS10" evidence="3">
    <location>
        <begin position="284"/>
        <end position="375"/>
    </location>
</feature>
<geneLocation type="mitochondrion" evidence="4"/>
<keyword evidence="4" id="KW-0496">Mitochondrion</keyword>